<keyword evidence="1" id="KW-0472">Membrane</keyword>
<dbReference type="EMBL" id="JAMKOV010000005">
    <property type="protein sequence ID" value="KAI8039542.1"/>
    <property type="molecule type" value="Genomic_DNA"/>
</dbReference>
<proteinExistence type="predicted"/>
<sequence>KNVQHIGSLLLVSIVMNRVIIIFGASVLVAFLVCSEAPFVK</sequence>
<accession>A0A9Q0BP24</accession>
<gene>
    <name evidence="2" type="ORF">M5D96_006956</name>
</gene>
<organism evidence="2 3">
    <name type="scientific">Drosophila gunungcola</name>
    <name type="common">fruit fly</name>
    <dbReference type="NCBI Taxonomy" id="103775"/>
    <lineage>
        <taxon>Eukaryota</taxon>
        <taxon>Metazoa</taxon>
        <taxon>Ecdysozoa</taxon>
        <taxon>Arthropoda</taxon>
        <taxon>Hexapoda</taxon>
        <taxon>Insecta</taxon>
        <taxon>Pterygota</taxon>
        <taxon>Neoptera</taxon>
        <taxon>Endopterygota</taxon>
        <taxon>Diptera</taxon>
        <taxon>Brachycera</taxon>
        <taxon>Muscomorpha</taxon>
        <taxon>Ephydroidea</taxon>
        <taxon>Drosophilidae</taxon>
        <taxon>Drosophila</taxon>
        <taxon>Sophophora</taxon>
    </lineage>
</organism>
<evidence type="ECO:0000313" key="2">
    <source>
        <dbReference type="EMBL" id="KAI8039542.1"/>
    </source>
</evidence>
<keyword evidence="1" id="KW-0812">Transmembrane</keyword>
<dbReference type="AlphaFoldDB" id="A0A9Q0BP24"/>
<feature type="non-terminal residue" evidence="2">
    <location>
        <position position="1"/>
    </location>
</feature>
<reference evidence="2" key="1">
    <citation type="journal article" date="2023" name="Genome Biol. Evol.">
        <title>Long-read-based Genome Assembly of Drosophila gunungcola Reveals Fewer Chemosensory Genes in Flower-breeding Species.</title>
        <authorList>
            <person name="Negi A."/>
            <person name="Liao B.Y."/>
            <person name="Yeh S.D."/>
        </authorList>
    </citation>
    <scope>NUCLEOTIDE SEQUENCE</scope>
    <source>
        <strain evidence="2">Sukarami</strain>
    </source>
</reference>
<keyword evidence="3" id="KW-1185">Reference proteome</keyword>
<feature type="transmembrane region" description="Helical" evidence="1">
    <location>
        <begin position="6"/>
        <end position="34"/>
    </location>
</feature>
<evidence type="ECO:0000256" key="1">
    <source>
        <dbReference type="SAM" id="Phobius"/>
    </source>
</evidence>
<evidence type="ECO:0000313" key="3">
    <source>
        <dbReference type="Proteomes" id="UP001059596"/>
    </source>
</evidence>
<comment type="caution">
    <text evidence="2">The sequence shown here is derived from an EMBL/GenBank/DDBJ whole genome shotgun (WGS) entry which is preliminary data.</text>
</comment>
<dbReference type="Proteomes" id="UP001059596">
    <property type="component" value="Unassembled WGS sequence"/>
</dbReference>
<keyword evidence="1" id="KW-1133">Transmembrane helix</keyword>
<name>A0A9Q0BP24_9MUSC</name>
<protein>
    <submittedName>
        <fullName evidence="2">Uncharacterized protein</fullName>
    </submittedName>
</protein>